<feature type="compositionally biased region" description="Polar residues" evidence="1">
    <location>
        <begin position="695"/>
        <end position="706"/>
    </location>
</feature>
<protein>
    <submittedName>
        <fullName evidence="3">Uncharacterized protein</fullName>
    </submittedName>
</protein>
<feature type="transmembrane region" description="Helical" evidence="2">
    <location>
        <begin position="954"/>
        <end position="973"/>
    </location>
</feature>
<feature type="region of interest" description="Disordered" evidence="1">
    <location>
        <begin position="663"/>
        <end position="707"/>
    </location>
</feature>
<dbReference type="AlphaFoldDB" id="A0A8X6NQX3"/>
<evidence type="ECO:0000256" key="1">
    <source>
        <dbReference type="SAM" id="MobiDB-lite"/>
    </source>
</evidence>
<dbReference type="Proteomes" id="UP000887013">
    <property type="component" value="Unassembled WGS sequence"/>
</dbReference>
<dbReference type="OrthoDB" id="6434854at2759"/>
<evidence type="ECO:0000313" key="3">
    <source>
        <dbReference type="EMBL" id="GFT27171.1"/>
    </source>
</evidence>
<keyword evidence="2" id="KW-1133">Transmembrane helix</keyword>
<feature type="compositionally biased region" description="Basic and acidic residues" evidence="1">
    <location>
        <begin position="923"/>
        <end position="939"/>
    </location>
</feature>
<keyword evidence="4" id="KW-1185">Reference proteome</keyword>
<dbReference type="EMBL" id="BMAW01060649">
    <property type="protein sequence ID" value="GFT27171.1"/>
    <property type="molecule type" value="Genomic_DNA"/>
</dbReference>
<name>A0A8X6NQX3_NEPPI</name>
<feature type="region of interest" description="Disordered" evidence="1">
    <location>
        <begin position="918"/>
        <end position="939"/>
    </location>
</feature>
<proteinExistence type="predicted"/>
<keyword evidence="2" id="KW-0472">Membrane</keyword>
<comment type="caution">
    <text evidence="3">The sequence shown here is derived from an EMBL/GenBank/DDBJ whole genome shotgun (WGS) entry which is preliminary data.</text>
</comment>
<evidence type="ECO:0000256" key="2">
    <source>
        <dbReference type="SAM" id="Phobius"/>
    </source>
</evidence>
<reference evidence="3" key="1">
    <citation type="submission" date="2020-08" db="EMBL/GenBank/DDBJ databases">
        <title>Multicomponent nature underlies the extraordinary mechanical properties of spider dragline silk.</title>
        <authorList>
            <person name="Kono N."/>
            <person name="Nakamura H."/>
            <person name="Mori M."/>
            <person name="Yoshida Y."/>
            <person name="Ohtoshi R."/>
            <person name="Malay A.D."/>
            <person name="Moran D.A.P."/>
            <person name="Tomita M."/>
            <person name="Numata K."/>
            <person name="Arakawa K."/>
        </authorList>
    </citation>
    <scope>NUCLEOTIDE SEQUENCE</scope>
</reference>
<feature type="compositionally biased region" description="Basic and acidic residues" evidence="1">
    <location>
        <begin position="681"/>
        <end position="694"/>
    </location>
</feature>
<gene>
    <name evidence="3" type="ORF">NPIL_99951</name>
</gene>
<feature type="compositionally biased region" description="Polar residues" evidence="1">
    <location>
        <begin position="199"/>
        <end position="217"/>
    </location>
</feature>
<sequence>METRQVLSKKENKTSRRRETEWECLPGRFRCRTQFEVIVKSTHIQKEVKDIKILQSPITQRNESQNGGENETFIHPESCAYEDQIAIQSQNPKRSYHSRNIYPRLKSPKREISRRNIEYLRQNADFDKYAPKTVTVFASPKCNIEREKISNRFGELKESCNNSSNSDYLNHEFSLPKVEKIFSNESKSNTRREKPKHYNSISYSNNANDSVQSGNSNHESETRNKDILLAENLNCSPINNQTKRMHNKCINCRSFEGQKNLDSYSGYNLSDKFDNEIKNSSFSEDASLEKKMSPYIQMSRNVNGSDLSGDYMCKGDFLRQENHCNCSQQSEDLDSTQANFKVCSASVSSKNFKTPYKKNDSEREVKNCILRGGGFTDIPGYDVKDTHNENQIDSYLKNTNGYFRSNDFKPSRDENIFFQNEADEKFGINQNSENFSSIQEGTVICEYDSKDVNQSFDFSRCFNGLFSNSLPIYHETSTHSKDVCELPILNRGSYNSSINAIDDTLPGIDSVSAVFRNHQNLNLKKPEKGLFSDETNFVSSHHNGTFTRRKIPFEMSLERRTFPSTSSDAELSWHKENGVKNGDEVKGSKENRQLLMHQTVSKNESTVTSRSDFDSSEQAQWKVSVNKLVEYFENLTSSSKNRNEKMEDKPLVQIHFVYEGENEVTNDQKIKEKEDNDQENEYQKNKQSESRKSQTDILTDVDNQGGNYKISDSKEDLTKISVNIVNNKKIIQPQISEDYRTKQAGSQNSLSVIEDILGEDRENAPIFELRDFENVKFDYKTAQFEPFEEPSPTEAVSNEHGNKFKETNTSFEFSKAKKLHSPRSASSKIELPISFEGESHNEVNDTTIFNSSELQKPFVLNTQSGVQQTEALNTPTSSSREEKVEMLSVPKGEVMVTKRTVSSRQRKIYLSHVPSEGIPLENPSEKHSKSSHIDTRKSVRDIENGRSSRRICFIIRRCTLVGFTFLVILLLLASEWIDLKPTR</sequence>
<feature type="region of interest" description="Disordered" evidence="1">
    <location>
        <begin position="184"/>
        <end position="222"/>
    </location>
</feature>
<accession>A0A8X6NQX3</accession>
<organism evidence="3 4">
    <name type="scientific">Nephila pilipes</name>
    <name type="common">Giant wood spider</name>
    <name type="synonym">Nephila maculata</name>
    <dbReference type="NCBI Taxonomy" id="299642"/>
    <lineage>
        <taxon>Eukaryota</taxon>
        <taxon>Metazoa</taxon>
        <taxon>Ecdysozoa</taxon>
        <taxon>Arthropoda</taxon>
        <taxon>Chelicerata</taxon>
        <taxon>Arachnida</taxon>
        <taxon>Araneae</taxon>
        <taxon>Araneomorphae</taxon>
        <taxon>Entelegynae</taxon>
        <taxon>Araneoidea</taxon>
        <taxon>Nephilidae</taxon>
        <taxon>Nephila</taxon>
    </lineage>
</organism>
<keyword evidence="2" id="KW-0812">Transmembrane</keyword>
<evidence type="ECO:0000313" key="4">
    <source>
        <dbReference type="Proteomes" id="UP000887013"/>
    </source>
</evidence>